<dbReference type="InterPro" id="IPR011042">
    <property type="entry name" value="6-blade_b-propeller_TolB-like"/>
</dbReference>
<dbReference type="Gene3D" id="2.60.40.10">
    <property type="entry name" value="Immunoglobulins"/>
    <property type="match status" value="3"/>
</dbReference>
<dbReference type="InterPro" id="IPR001258">
    <property type="entry name" value="NHL_repeat"/>
</dbReference>
<dbReference type="RefSeq" id="WP_188463760.1">
    <property type="nucleotide sequence ID" value="NZ_BAABHU010000007.1"/>
</dbReference>
<proteinExistence type="predicted"/>
<keyword evidence="1" id="KW-0677">Repeat</keyword>
<reference evidence="5" key="1">
    <citation type="journal article" date="2019" name="Int. J. Syst. Evol. Microbiol.">
        <title>The Global Catalogue of Microorganisms (GCM) 10K type strain sequencing project: providing services to taxonomists for standard genome sequencing and annotation.</title>
        <authorList>
            <consortium name="The Broad Institute Genomics Platform"/>
            <consortium name="The Broad Institute Genome Sequencing Center for Infectious Disease"/>
            <person name="Wu L."/>
            <person name="Ma J."/>
        </authorList>
    </citation>
    <scope>NUCLEOTIDE SEQUENCE [LARGE SCALE GENOMIC DNA]</scope>
    <source>
        <strain evidence="5">CGMCC 1.10832</strain>
    </source>
</reference>
<evidence type="ECO:0000313" key="4">
    <source>
        <dbReference type="EMBL" id="GGC38146.1"/>
    </source>
</evidence>
<evidence type="ECO:0000259" key="3">
    <source>
        <dbReference type="SMART" id="SM00429"/>
    </source>
</evidence>
<gene>
    <name evidence="4" type="ORF">GCM10011506_24420</name>
</gene>
<dbReference type="Pfam" id="PF01833">
    <property type="entry name" value="TIG"/>
    <property type="match status" value="2"/>
</dbReference>
<keyword evidence="5" id="KW-1185">Reference proteome</keyword>
<dbReference type="InterPro" id="IPR014756">
    <property type="entry name" value="Ig_E-set"/>
</dbReference>
<organism evidence="4 5">
    <name type="scientific">Marivirga lumbricoides</name>
    <dbReference type="NCBI Taxonomy" id="1046115"/>
    <lineage>
        <taxon>Bacteria</taxon>
        <taxon>Pseudomonadati</taxon>
        <taxon>Bacteroidota</taxon>
        <taxon>Cytophagia</taxon>
        <taxon>Cytophagales</taxon>
        <taxon>Marivirgaceae</taxon>
        <taxon>Marivirga</taxon>
    </lineage>
</organism>
<dbReference type="InterPro" id="IPR013783">
    <property type="entry name" value="Ig-like_fold"/>
</dbReference>
<dbReference type="Pfam" id="PF01436">
    <property type="entry name" value="NHL"/>
    <property type="match status" value="3"/>
</dbReference>
<dbReference type="SUPFAM" id="SSF81296">
    <property type="entry name" value="E set domains"/>
    <property type="match status" value="3"/>
</dbReference>
<dbReference type="SUPFAM" id="SSF101898">
    <property type="entry name" value="NHL repeat"/>
    <property type="match status" value="1"/>
</dbReference>
<evidence type="ECO:0000256" key="2">
    <source>
        <dbReference type="SAM" id="SignalP"/>
    </source>
</evidence>
<sequence length="600" mass="63459">MKKIVYLAFILSCFLPFISCLEEGIPQADSRLANVSNLFPVSGYYGDTIRLNGSQLREVDSLFLNGMSAPIFNIEDDHLNFSVPFNSLTGPVSVQNPYGISMGPDFTVLGENDSVPQLIIIDSISPNEGLPFTQVKIYGNNFGNSEDNLSVLLAGQPVQIDAVTNFEILFTVGANSTTGNVAIASEGDTIVGPVFTILTPQVLSIQSISPDSGPELTQVIVTGENFGNDLNDITVTLNGEETNLISVSNSQIVFIVPDGATTGPVVVNRISNGQKAEGPVFTVTNLPLVVTVNTLVSDGVGNPFDIIQLTNFLLIADDVGHIIRLYDLNTNQFVAAIGNGQPGFVNGQSANAQFNLPSGMALDGNNNLIIADRSNHSIRGVSGGNVSTVSGIGQEGFADGDMMQQAQYNNPVGVAIDGSMIYVADFQNHAIRRINLQTQQVSTIAGNGTPGFVNGNPNVSRLNFPAGIVLDGNGNLIIADYLNHSIRSLNLSTLELTTLAGINQAGFQDGTNQSTRFNRPIDVDVDDEGNIYVADALNHSIRMIANGETITLAGNGSSGNQNGNGSSAQFNTPVSVLAVSSSEILVGDYNNKSIRILTIE</sequence>
<name>A0ABQ1MF35_9BACT</name>
<dbReference type="InterPro" id="IPR002909">
    <property type="entry name" value="IPT_dom"/>
</dbReference>
<comment type="caution">
    <text evidence="4">The sequence shown here is derived from an EMBL/GenBank/DDBJ whole genome shotgun (WGS) entry which is preliminary data.</text>
</comment>
<evidence type="ECO:0000256" key="1">
    <source>
        <dbReference type="ARBA" id="ARBA00022737"/>
    </source>
</evidence>
<feature type="domain" description="IPT/TIG" evidence="3">
    <location>
        <begin position="202"/>
        <end position="284"/>
    </location>
</feature>
<feature type="chain" id="PRO_5046850328" description="IPT/TIG domain-containing protein" evidence="2">
    <location>
        <begin position="22"/>
        <end position="600"/>
    </location>
</feature>
<dbReference type="SMART" id="SM00429">
    <property type="entry name" value="IPT"/>
    <property type="match status" value="1"/>
</dbReference>
<dbReference type="EMBL" id="BMEC01000007">
    <property type="protein sequence ID" value="GGC38146.1"/>
    <property type="molecule type" value="Genomic_DNA"/>
</dbReference>
<evidence type="ECO:0000313" key="5">
    <source>
        <dbReference type="Proteomes" id="UP000636010"/>
    </source>
</evidence>
<dbReference type="CDD" id="cd00603">
    <property type="entry name" value="IPT_PCSR"/>
    <property type="match status" value="2"/>
</dbReference>
<dbReference type="Proteomes" id="UP000636010">
    <property type="component" value="Unassembled WGS sequence"/>
</dbReference>
<dbReference type="PANTHER" id="PTHR13833:SF71">
    <property type="entry name" value="NHL DOMAIN-CONTAINING PROTEIN"/>
    <property type="match status" value="1"/>
</dbReference>
<dbReference type="PANTHER" id="PTHR13833">
    <property type="match status" value="1"/>
</dbReference>
<feature type="signal peptide" evidence="2">
    <location>
        <begin position="1"/>
        <end position="21"/>
    </location>
</feature>
<dbReference type="Gene3D" id="2.120.10.30">
    <property type="entry name" value="TolB, C-terminal domain"/>
    <property type="match status" value="3"/>
</dbReference>
<keyword evidence="2" id="KW-0732">Signal</keyword>
<protein>
    <recommendedName>
        <fullName evidence="3">IPT/TIG domain-containing protein</fullName>
    </recommendedName>
</protein>
<accession>A0ABQ1MF35</accession>